<name>A0A3P6EQH4_BRAOL</name>
<gene>
    <name evidence="1" type="ORF">BOLC5T34720H</name>
</gene>
<dbReference type="AlphaFoldDB" id="A0A3P6EQH4"/>
<protein>
    <submittedName>
        <fullName evidence="1">Uncharacterized protein</fullName>
    </submittedName>
</protein>
<reference evidence="1" key="1">
    <citation type="submission" date="2018-11" db="EMBL/GenBank/DDBJ databases">
        <authorList>
            <consortium name="Genoscope - CEA"/>
            <person name="William W."/>
        </authorList>
    </citation>
    <scope>NUCLEOTIDE SEQUENCE</scope>
</reference>
<sequence>MNYDTSILLMVFVLPILMIEGGTANAIFLRCFVAERDGNQTQEKASCSVP</sequence>
<accession>A0A3P6EQH4</accession>
<dbReference type="EMBL" id="LR031877">
    <property type="protein sequence ID" value="VDD47173.1"/>
    <property type="molecule type" value="Genomic_DNA"/>
</dbReference>
<organism evidence="1">
    <name type="scientific">Brassica oleracea</name>
    <name type="common">Wild cabbage</name>
    <dbReference type="NCBI Taxonomy" id="3712"/>
    <lineage>
        <taxon>Eukaryota</taxon>
        <taxon>Viridiplantae</taxon>
        <taxon>Streptophyta</taxon>
        <taxon>Embryophyta</taxon>
        <taxon>Tracheophyta</taxon>
        <taxon>Spermatophyta</taxon>
        <taxon>Magnoliopsida</taxon>
        <taxon>eudicotyledons</taxon>
        <taxon>Gunneridae</taxon>
        <taxon>Pentapetalae</taxon>
        <taxon>rosids</taxon>
        <taxon>malvids</taxon>
        <taxon>Brassicales</taxon>
        <taxon>Brassicaceae</taxon>
        <taxon>Brassiceae</taxon>
        <taxon>Brassica</taxon>
    </lineage>
</organism>
<proteinExistence type="predicted"/>
<evidence type="ECO:0000313" key="1">
    <source>
        <dbReference type="EMBL" id="VDD47173.1"/>
    </source>
</evidence>